<dbReference type="PROSITE" id="PS51257">
    <property type="entry name" value="PROKAR_LIPOPROTEIN"/>
    <property type="match status" value="1"/>
</dbReference>
<feature type="transmembrane region" description="Helical" evidence="1">
    <location>
        <begin position="12"/>
        <end position="31"/>
    </location>
</feature>
<gene>
    <name evidence="3" type="ORF">EJ73_01457</name>
</gene>
<dbReference type="InterPro" id="IPR038143">
    <property type="entry name" value="NigD-like_C_dom_sf"/>
</dbReference>
<keyword evidence="4" id="KW-1185">Reference proteome</keyword>
<dbReference type="Proteomes" id="UP000248314">
    <property type="component" value="Unassembled WGS sequence"/>
</dbReference>
<name>A0A318HU86_9BACT</name>
<evidence type="ECO:0000256" key="1">
    <source>
        <dbReference type="SAM" id="Phobius"/>
    </source>
</evidence>
<feature type="domain" description="NigD-like C-terminal" evidence="2">
    <location>
        <begin position="118"/>
        <end position="223"/>
    </location>
</feature>
<dbReference type="InterPro" id="IPR035376">
    <property type="entry name" value="NigD_C"/>
</dbReference>
<dbReference type="Pfam" id="PF17415">
    <property type="entry name" value="NigD_C"/>
    <property type="match status" value="1"/>
</dbReference>
<sequence length="228" mass="25643">MIAHNGKSISKRLWLGVQCLVVMMVVAGLLACEDNHYSTGDGANSYLQARFGEVHTTAKGTLAYVVTDEGDTLRIADNIVNKSLAVADSVYRVLYYYDQNGKNVNPRSIVALPVVQLSTNSKLETDPVTFESAWVSKNRKYFNIGFALKVGRSDGQDKKQRIGVVRDSLVRTPSGQHILYMHLVHSQNGVPQYYSQSYYISIPLKSLPTNTRFVFRVKDYREEVTIER</sequence>
<dbReference type="OrthoDB" id="1068111at2"/>
<accession>A0A318HU86</accession>
<dbReference type="STRING" id="1122991.GCA_000613445_01436"/>
<keyword evidence="1" id="KW-1133">Transmembrane helix</keyword>
<dbReference type="Gene3D" id="2.60.40.2370">
    <property type="entry name" value="NigD-like, C-terminal beta sandwich domain"/>
    <property type="match status" value="1"/>
</dbReference>
<evidence type="ECO:0000313" key="4">
    <source>
        <dbReference type="Proteomes" id="UP000248314"/>
    </source>
</evidence>
<protein>
    <submittedName>
        <fullName evidence="3">NigD-like protein</fullName>
    </submittedName>
</protein>
<evidence type="ECO:0000259" key="2">
    <source>
        <dbReference type="Pfam" id="PF17415"/>
    </source>
</evidence>
<proteinExistence type="predicted"/>
<keyword evidence="1" id="KW-0812">Transmembrane</keyword>
<evidence type="ECO:0000313" key="3">
    <source>
        <dbReference type="EMBL" id="PXX21872.1"/>
    </source>
</evidence>
<dbReference type="AlphaFoldDB" id="A0A318HU86"/>
<comment type="caution">
    <text evidence="3">The sequence shown here is derived from an EMBL/GenBank/DDBJ whole genome shotgun (WGS) entry which is preliminary data.</text>
</comment>
<organism evidence="3 4">
    <name type="scientific">Hoylesella shahii DSM 15611 = JCM 12083</name>
    <dbReference type="NCBI Taxonomy" id="1122991"/>
    <lineage>
        <taxon>Bacteria</taxon>
        <taxon>Pseudomonadati</taxon>
        <taxon>Bacteroidota</taxon>
        <taxon>Bacteroidia</taxon>
        <taxon>Bacteroidales</taxon>
        <taxon>Prevotellaceae</taxon>
        <taxon>Hoylesella</taxon>
    </lineage>
</organism>
<keyword evidence="1" id="KW-0472">Membrane</keyword>
<dbReference type="RefSeq" id="WP_025816334.1">
    <property type="nucleotide sequence ID" value="NZ_BAIZ01000023.1"/>
</dbReference>
<reference evidence="3 4" key="1">
    <citation type="submission" date="2018-05" db="EMBL/GenBank/DDBJ databases">
        <title>Genomic Encyclopedia of Type Strains, Phase I: the one thousand microbial genomes (KMG-I) project.</title>
        <authorList>
            <person name="Kyrpides N."/>
        </authorList>
    </citation>
    <scope>NUCLEOTIDE SEQUENCE [LARGE SCALE GENOMIC DNA]</scope>
    <source>
        <strain evidence="3 4">DSM 15611</strain>
    </source>
</reference>
<dbReference type="EMBL" id="QJJX01000015">
    <property type="protein sequence ID" value="PXX21872.1"/>
    <property type="molecule type" value="Genomic_DNA"/>
</dbReference>